<evidence type="ECO:0000313" key="1">
    <source>
        <dbReference type="EMBL" id="RHZ87185.1"/>
    </source>
</evidence>
<evidence type="ECO:0000313" key="2">
    <source>
        <dbReference type="Proteomes" id="UP000266861"/>
    </source>
</evidence>
<evidence type="ECO:0008006" key="3">
    <source>
        <dbReference type="Google" id="ProtNLM"/>
    </source>
</evidence>
<dbReference type="SUPFAM" id="SSF53098">
    <property type="entry name" value="Ribonuclease H-like"/>
    <property type="match status" value="1"/>
</dbReference>
<comment type="caution">
    <text evidence="1">The sequence shown here is derived from an EMBL/GenBank/DDBJ whole genome shotgun (WGS) entry which is preliminary data.</text>
</comment>
<gene>
    <name evidence="1" type="ORF">Glove_40g158</name>
</gene>
<accession>A0A397JFR8</accession>
<sequence>MNTQNEQSTRYGGGKTLFGIPTSNNFISECDKGLTAILQQSLSNKQPIHFMPIDVSDATEYVNGISSYILRIYGRLINGQKARVDIIGIKPFFDVTVPDGESLAIFKSSLVKIVSKTLKGTSKFGIKIIKAYPVHGYHTEKKLYIRITTWNQYDRYDVLKVVCDSVPVEEYKPIDENEYKNPLIAPALFRDKTLVLTWDIETYNSCGTGGLPIAKNEED</sequence>
<dbReference type="OrthoDB" id="2393851at2759"/>
<dbReference type="Proteomes" id="UP000266861">
    <property type="component" value="Unassembled WGS sequence"/>
</dbReference>
<name>A0A397JFR8_9GLOM</name>
<keyword evidence="2" id="KW-1185">Reference proteome</keyword>
<organism evidence="1 2">
    <name type="scientific">Diversispora epigaea</name>
    <dbReference type="NCBI Taxonomy" id="1348612"/>
    <lineage>
        <taxon>Eukaryota</taxon>
        <taxon>Fungi</taxon>
        <taxon>Fungi incertae sedis</taxon>
        <taxon>Mucoromycota</taxon>
        <taxon>Glomeromycotina</taxon>
        <taxon>Glomeromycetes</taxon>
        <taxon>Diversisporales</taxon>
        <taxon>Diversisporaceae</taxon>
        <taxon>Diversispora</taxon>
    </lineage>
</organism>
<dbReference type="Gene3D" id="3.30.342.10">
    <property type="entry name" value="DNA Polymerase, chain B, domain 1"/>
    <property type="match status" value="1"/>
</dbReference>
<dbReference type="STRING" id="1348612.A0A397JFR8"/>
<dbReference type="EMBL" id="PQFF01000038">
    <property type="protein sequence ID" value="RHZ87185.1"/>
    <property type="molecule type" value="Genomic_DNA"/>
</dbReference>
<proteinExistence type="predicted"/>
<dbReference type="InterPro" id="IPR012337">
    <property type="entry name" value="RNaseH-like_sf"/>
</dbReference>
<dbReference type="AlphaFoldDB" id="A0A397JFR8"/>
<protein>
    <recommendedName>
        <fullName evidence="3">DNA-directed DNA polymerase family B exonuclease domain-containing protein</fullName>
    </recommendedName>
</protein>
<reference evidence="1 2" key="1">
    <citation type="submission" date="2018-08" db="EMBL/GenBank/DDBJ databases">
        <title>Genome and evolution of the arbuscular mycorrhizal fungus Diversispora epigaea (formerly Glomus versiforme) and its bacterial endosymbionts.</title>
        <authorList>
            <person name="Sun X."/>
            <person name="Fei Z."/>
            <person name="Harrison M."/>
        </authorList>
    </citation>
    <scope>NUCLEOTIDE SEQUENCE [LARGE SCALE GENOMIC DNA]</scope>
    <source>
        <strain evidence="1 2">IT104</strain>
    </source>
</reference>